<reference evidence="2 3" key="1">
    <citation type="submission" date="2019-06" db="EMBL/GenBank/DDBJ databases">
        <title>WGS assembly of Gossypium darwinii.</title>
        <authorList>
            <person name="Chen Z.J."/>
            <person name="Sreedasyam A."/>
            <person name="Ando A."/>
            <person name="Song Q."/>
            <person name="De L."/>
            <person name="Hulse-Kemp A."/>
            <person name="Ding M."/>
            <person name="Ye W."/>
            <person name="Kirkbride R."/>
            <person name="Jenkins J."/>
            <person name="Plott C."/>
            <person name="Lovell J."/>
            <person name="Lin Y.-M."/>
            <person name="Vaughn R."/>
            <person name="Liu B."/>
            <person name="Li W."/>
            <person name="Simpson S."/>
            <person name="Scheffler B."/>
            <person name="Saski C."/>
            <person name="Grover C."/>
            <person name="Hu G."/>
            <person name="Conover J."/>
            <person name="Carlson J."/>
            <person name="Shu S."/>
            <person name="Boston L."/>
            <person name="Williams M."/>
            <person name="Peterson D."/>
            <person name="Mcgee K."/>
            <person name="Jones D."/>
            <person name="Wendel J."/>
            <person name="Stelly D."/>
            <person name="Grimwood J."/>
            <person name="Schmutz J."/>
        </authorList>
    </citation>
    <scope>NUCLEOTIDE SEQUENCE [LARGE SCALE GENOMIC DNA]</scope>
    <source>
        <strain evidence="2">1808015.09</strain>
    </source>
</reference>
<dbReference type="GO" id="GO:0004857">
    <property type="term" value="F:enzyme inhibitor activity"/>
    <property type="evidence" value="ECO:0007669"/>
    <property type="project" value="InterPro"/>
</dbReference>
<sequence length="216" mass="24479">MEYVEPVLGIANCLGTPAYKYLLYHRKLNDCVRNFKRMRDELNCKTEYIELQLKAELLRPLGKIPKKGVENWLKAVKEMIREAQVVENKVSNGRYLCRTCNGKLVDETTREMKEFLDNAPNASEGLAMDGPSAGLLLPTSELVGEEAVRNEIWACLMQEEVNAALTNEDTCMDGFLSRAMNGYAKMMVRKRIIKITQLTSNVLALINNYASSQILH</sequence>
<dbReference type="SUPFAM" id="SSF101148">
    <property type="entry name" value="Plant invertase/pectin methylesterase inhibitor"/>
    <property type="match status" value="1"/>
</dbReference>
<evidence type="ECO:0000259" key="1">
    <source>
        <dbReference type="Pfam" id="PF04043"/>
    </source>
</evidence>
<proteinExistence type="predicted"/>
<accession>A0A5D2CQ36</accession>
<evidence type="ECO:0000313" key="3">
    <source>
        <dbReference type="Proteomes" id="UP000323506"/>
    </source>
</evidence>
<dbReference type="InterPro" id="IPR006501">
    <property type="entry name" value="Pectinesterase_inhib_dom"/>
</dbReference>
<organism evidence="2 3">
    <name type="scientific">Gossypium darwinii</name>
    <name type="common">Darwin's cotton</name>
    <name type="synonym">Gossypium barbadense var. darwinii</name>
    <dbReference type="NCBI Taxonomy" id="34276"/>
    <lineage>
        <taxon>Eukaryota</taxon>
        <taxon>Viridiplantae</taxon>
        <taxon>Streptophyta</taxon>
        <taxon>Embryophyta</taxon>
        <taxon>Tracheophyta</taxon>
        <taxon>Spermatophyta</taxon>
        <taxon>Magnoliopsida</taxon>
        <taxon>eudicotyledons</taxon>
        <taxon>Gunneridae</taxon>
        <taxon>Pentapetalae</taxon>
        <taxon>rosids</taxon>
        <taxon>malvids</taxon>
        <taxon>Malvales</taxon>
        <taxon>Malvaceae</taxon>
        <taxon>Malvoideae</taxon>
        <taxon>Gossypium</taxon>
    </lineage>
</organism>
<dbReference type="Gene3D" id="1.20.140.40">
    <property type="entry name" value="Invertase/pectin methylesterase inhibitor family protein"/>
    <property type="match status" value="1"/>
</dbReference>
<feature type="domain" description="Pectinesterase inhibitor" evidence="1">
    <location>
        <begin position="158"/>
        <end position="205"/>
    </location>
</feature>
<protein>
    <recommendedName>
        <fullName evidence="1">Pectinesterase inhibitor domain-containing protein</fullName>
    </recommendedName>
</protein>
<dbReference type="InterPro" id="IPR035513">
    <property type="entry name" value="Invertase/methylesterase_inhib"/>
</dbReference>
<evidence type="ECO:0000313" key="2">
    <source>
        <dbReference type="EMBL" id="TYG71679.1"/>
    </source>
</evidence>
<name>A0A5D2CQ36_GOSDA</name>
<dbReference type="EMBL" id="CM017705">
    <property type="protein sequence ID" value="TYG71679.1"/>
    <property type="molecule type" value="Genomic_DNA"/>
</dbReference>
<dbReference type="AlphaFoldDB" id="A0A5D2CQ36"/>
<gene>
    <name evidence="2" type="ORF">ES288_D05G417300v1</name>
</gene>
<keyword evidence="3" id="KW-1185">Reference proteome</keyword>
<dbReference type="Pfam" id="PF04043">
    <property type="entry name" value="PMEI"/>
    <property type="match status" value="1"/>
</dbReference>
<dbReference type="Proteomes" id="UP000323506">
    <property type="component" value="Chromosome D05"/>
</dbReference>